<dbReference type="OMA" id="ADCVQQF"/>
<comment type="catalytic activity">
    <reaction evidence="12">
        <text>D-glucose + ATP = D-glucose 6-phosphate + ADP + H(+)</text>
        <dbReference type="Rhea" id="RHEA:17825"/>
        <dbReference type="ChEBI" id="CHEBI:4167"/>
        <dbReference type="ChEBI" id="CHEBI:15378"/>
        <dbReference type="ChEBI" id="CHEBI:30616"/>
        <dbReference type="ChEBI" id="CHEBI:61548"/>
        <dbReference type="ChEBI" id="CHEBI:456216"/>
        <dbReference type="EC" id="2.7.1.1"/>
    </reaction>
</comment>
<dbReference type="PANTHER" id="PTHR19443">
    <property type="entry name" value="HEXOKINASE"/>
    <property type="match status" value="1"/>
</dbReference>
<comment type="caution">
    <text evidence="17">The sequence shown here is derived from an EMBL/GenBank/DDBJ whole genome shotgun (WGS) entry which is preliminary data.</text>
</comment>
<dbReference type="GO" id="GO:0006006">
    <property type="term" value="P:glucose metabolic process"/>
    <property type="evidence" value="ECO:0007669"/>
    <property type="project" value="TreeGrafter"/>
</dbReference>
<evidence type="ECO:0000256" key="10">
    <source>
        <dbReference type="ARBA" id="ARBA00044613"/>
    </source>
</evidence>
<dbReference type="GO" id="GO:0001678">
    <property type="term" value="P:intracellular glucose homeostasis"/>
    <property type="evidence" value="ECO:0007669"/>
    <property type="project" value="InterPro"/>
</dbReference>
<dbReference type="PROSITE" id="PS51748">
    <property type="entry name" value="HEXOKINASE_2"/>
    <property type="match status" value="1"/>
</dbReference>
<dbReference type="RefSeq" id="XP_034014508.1">
    <property type="nucleotide sequence ID" value="XM_034159134.1"/>
</dbReference>
<comment type="pathway">
    <text evidence="1">Carbohydrate degradation; glycolysis; D-glyceraldehyde 3-phosphate and glycerone phosphate from D-glucose: step 1/4.</text>
</comment>
<dbReference type="GO" id="GO:0006096">
    <property type="term" value="P:glycolytic process"/>
    <property type="evidence" value="ECO:0007669"/>
    <property type="project" value="UniProtKB-UniPathway"/>
</dbReference>
<keyword evidence="6 14" id="KW-0547">Nucleotide-binding</keyword>
<keyword evidence="5 14" id="KW-0808">Transferase</keyword>
<keyword evidence="18" id="KW-1185">Reference proteome</keyword>
<evidence type="ECO:0000259" key="15">
    <source>
        <dbReference type="Pfam" id="PF00349"/>
    </source>
</evidence>
<name>A0A642UX60_DIURU</name>
<reference evidence="17 18" key="1">
    <citation type="submission" date="2019-07" db="EMBL/GenBank/DDBJ databases">
        <title>Genome assembly of two rare yeast pathogens: Diutina rugosa and Trichomonascus ciferrii.</title>
        <authorList>
            <person name="Mixao V."/>
            <person name="Saus E."/>
            <person name="Hansen A."/>
            <person name="Lass-Flor C."/>
            <person name="Gabaldon T."/>
        </authorList>
    </citation>
    <scope>NUCLEOTIDE SEQUENCE [LARGE SCALE GENOMIC DNA]</scope>
    <source>
        <strain evidence="17 18">CBS 613</strain>
    </source>
</reference>
<evidence type="ECO:0000256" key="7">
    <source>
        <dbReference type="ARBA" id="ARBA00022777"/>
    </source>
</evidence>
<comment type="subunit">
    <text evidence="4">Monomer.</text>
</comment>
<dbReference type="GO" id="GO:0019158">
    <property type="term" value="F:mannokinase activity"/>
    <property type="evidence" value="ECO:0007669"/>
    <property type="project" value="TreeGrafter"/>
</dbReference>
<keyword evidence="9 14" id="KW-0324">Glycolysis</keyword>
<dbReference type="GO" id="GO:0008865">
    <property type="term" value="F:fructokinase activity"/>
    <property type="evidence" value="ECO:0007669"/>
    <property type="project" value="TreeGrafter"/>
</dbReference>
<dbReference type="Pfam" id="PF03727">
    <property type="entry name" value="Hexokinase_2"/>
    <property type="match status" value="1"/>
</dbReference>
<dbReference type="VEuPathDB" id="FungiDB:DIURU_000841"/>
<dbReference type="Gene3D" id="3.30.420.40">
    <property type="match status" value="1"/>
</dbReference>
<dbReference type="SUPFAM" id="SSF53067">
    <property type="entry name" value="Actin-like ATPase domain"/>
    <property type="match status" value="2"/>
</dbReference>
<evidence type="ECO:0000313" key="17">
    <source>
        <dbReference type="EMBL" id="KAA8907157.1"/>
    </source>
</evidence>
<proteinExistence type="inferred from homology"/>
<dbReference type="InterPro" id="IPR022673">
    <property type="entry name" value="Hexokinase_C"/>
</dbReference>
<dbReference type="PANTHER" id="PTHR19443:SF16">
    <property type="entry name" value="HEXOKINASE TYPE 1-RELATED"/>
    <property type="match status" value="1"/>
</dbReference>
<evidence type="ECO:0000256" key="3">
    <source>
        <dbReference type="ARBA" id="ARBA00009225"/>
    </source>
</evidence>
<comment type="pathway">
    <text evidence="2">Carbohydrate metabolism; hexose metabolism.</text>
</comment>
<evidence type="ECO:0000256" key="4">
    <source>
        <dbReference type="ARBA" id="ARBA00011245"/>
    </source>
</evidence>
<dbReference type="GO" id="GO:0005536">
    <property type="term" value="F:D-glucose binding"/>
    <property type="evidence" value="ECO:0007669"/>
    <property type="project" value="InterPro"/>
</dbReference>
<dbReference type="Pfam" id="PF00349">
    <property type="entry name" value="Hexokinase_1"/>
    <property type="match status" value="1"/>
</dbReference>
<dbReference type="GO" id="GO:0005524">
    <property type="term" value="F:ATP binding"/>
    <property type="evidence" value="ECO:0007669"/>
    <property type="project" value="UniProtKB-UniRule"/>
</dbReference>
<comment type="catalytic activity">
    <reaction evidence="10">
        <text>a D-hexose + ATP = a D-hexose 6-phosphate + ADP + H(+)</text>
        <dbReference type="Rhea" id="RHEA:22740"/>
        <dbReference type="ChEBI" id="CHEBI:4194"/>
        <dbReference type="ChEBI" id="CHEBI:15378"/>
        <dbReference type="ChEBI" id="CHEBI:30616"/>
        <dbReference type="ChEBI" id="CHEBI:229467"/>
        <dbReference type="ChEBI" id="CHEBI:456216"/>
        <dbReference type="EC" id="2.7.1.1"/>
    </reaction>
    <physiologicalReaction direction="left-to-right" evidence="10">
        <dbReference type="Rhea" id="RHEA:22741"/>
    </physiologicalReaction>
</comment>
<dbReference type="GO" id="GO:0004340">
    <property type="term" value="F:glucokinase activity"/>
    <property type="evidence" value="ECO:0007669"/>
    <property type="project" value="TreeGrafter"/>
</dbReference>
<dbReference type="EMBL" id="SWFT01000027">
    <property type="protein sequence ID" value="KAA8907157.1"/>
    <property type="molecule type" value="Genomic_DNA"/>
</dbReference>
<comment type="function">
    <text evidence="13">Catalyzes the phosphorylation of hexose, such as D-glucose and D-fructose, to hexose 6-phosphate (D-glucose 6-phosphate and D-fructose 6-phosphate, respectively). Mediates the initial step of glycolysis by catalyzing phosphorylation of D-glucose to D-glucose 6-phosphate.</text>
</comment>
<dbReference type="GO" id="GO:0006013">
    <property type="term" value="P:mannose metabolic process"/>
    <property type="evidence" value="ECO:0007669"/>
    <property type="project" value="TreeGrafter"/>
</dbReference>
<evidence type="ECO:0000256" key="12">
    <source>
        <dbReference type="ARBA" id="ARBA00052721"/>
    </source>
</evidence>
<dbReference type="GO" id="GO:0005829">
    <property type="term" value="C:cytosol"/>
    <property type="evidence" value="ECO:0007669"/>
    <property type="project" value="TreeGrafter"/>
</dbReference>
<evidence type="ECO:0000313" key="18">
    <source>
        <dbReference type="Proteomes" id="UP000449547"/>
    </source>
</evidence>
<sequence length="473" mass="52496">MSQSTPTGKQSLDQALQEYQQLFTVSAEKLQQITAHFITELAKGLTKAGGNIPMNPTWVLDFPTGKEKGDYLAIDLGGTNLRVVLVRLNGDRTFTTEQHKYALPENIRTATKEELWTNIADSLDAFVKQHFPNGVDHDLPLGFTFSYPATQYSIREGILQRWTKGWDIDGVEGHDVVPMLQAEITKRNIPIDIVAVINDTTGTMVASAYTDPETKMGLIYGTGCNGAYYERCCDVGKLEGRLEDDISPDTLMAINCEYGSFDNEHLVLPRTRFDITVDDESPRPGQQAFEKMISGYYLGEILRLVLLEMMERGAIFQGQDTAKLDKKFVMDTSFPASVEEDDTADLTEVERLFKSELGISTTLEERKAIRKLSELIGIRSARLSVCGIAAACKKRGYTSAHCAADGSLYQKYPHFPQRAAQALRDIFQWESKEDPITITHAEDGSGVGAAVIAALTERRIREGLSVGVKKDSK</sequence>
<dbReference type="Gene3D" id="3.40.367.20">
    <property type="match status" value="1"/>
</dbReference>
<evidence type="ECO:0000256" key="11">
    <source>
        <dbReference type="ARBA" id="ARBA00047905"/>
    </source>
</evidence>
<evidence type="ECO:0000256" key="14">
    <source>
        <dbReference type="RuleBase" id="RU362007"/>
    </source>
</evidence>
<comment type="similarity">
    <text evidence="3 14">Belongs to the hexokinase family.</text>
</comment>
<gene>
    <name evidence="17" type="ORF">DIURU_000841</name>
</gene>
<evidence type="ECO:0000256" key="5">
    <source>
        <dbReference type="ARBA" id="ARBA00022679"/>
    </source>
</evidence>
<dbReference type="GeneID" id="54779494"/>
<dbReference type="UniPathway" id="UPA00109">
    <property type="reaction ID" value="UER00180"/>
</dbReference>
<evidence type="ECO:0000259" key="16">
    <source>
        <dbReference type="Pfam" id="PF03727"/>
    </source>
</evidence>
<dbReference type="OrthoDB" id="419537at2759"/>
<evidence type="ECO:0000256" key="6">
    <source>
        <dbReference type="ARBA" id="ARBA00022741"/>
    </source>
</evidence>
<dbReference type="AlphaFoldDB" id="A0A642UX60"/>
<dbReference type="PRINTS" id="PR00475">
    <property type="entry name" value="HEXOKINASE"/>
</dbReference>
<accession>A0A642UX60</accession>
<dbReference type="FunFam" id="3.30.420.40:FF:000092">
    <property type="entry name" value="Phosphotransferase"/>
    <property type="match status" value="1"/>
</dbReference>
<dbReference type="FunFam" id="3.40.367.20:FF:000004">
    <property type="entry name" value="Phosphotransferase"/>
    <property type="match status" value="1"/>
</dbReference>
<keyword evidence="7 14" id="KW-0418">Kinase</keyword>
<dbReference type="EC" id="2.7.1.-" evidence="14"/>
<dbReference type="GO" id="GO:0005739">
    <property type="term" value="C:mitochondrion"/>
    <property type="evidence" value="ECO:0007669"/>
    <property type="project" value="TreeGrafter"/>
</dbReference>
<evidence type="ECO:0000256" key="9">
    <source>
        <dbReference type="ARBA" id="ARBA00023152"/>
    </source>
</evidence>
<dbReference type="Proteomes" id="UP000449547">
    <property type="component" value="Unassembled WGS sequence"/>
</dbReference>
<dbReference type="InterPro" id="IPR022672">
    <property type="entry name" value="Hexokinase_N"/>
</dbReference>
<dbReference type="Gene3D" id="1.10.287.1250">
    <property type="match status" value="1"/>
</dbReference>
<feature type="domain" description="Hexokinase C-terminal" evidence="16">
    <location>
        <begin position="215"/>
        <end position="455"/>
    </location>
</feature>
<evidence type="ECO:0000256" key="13">
    <source>
        <dbReference type="ARBA" id="ARBA00057794"/>
    </source>
</evidence>
<evidence type="ECO:0000256" key="2">
    <source>
        <dbReference type="ARBA" id="ARBA00005028"/>
    </source>
</evidence>
<feature type="domain" description="Hexokinase N-terminal" evidence="15">
    <location>
        <begin position="16"/>
        <end position="209"/>
    </location>
</feature>
<comment type="catalytic activity">
    <reaction evidence="11">
        <text>D-fructose + ATP = D-fructose 6-phosphate + ADP + H(+)</text>
        <dbReference type="Rhea" id="RHEA:16125"/>
        <dbReference type="ChEBI" id="CHEBI:15378"/>
        <dbReference type="ChEBI" id="CHEBI:30616"/>
        <dbReference type="ChEBI" id="CHEBI:37721"/>
        <dbReference type="ChEBI" id="CHEBI:61527"/>
        <dbReference type="ChEBI" id="CHEBI:456216"/>
        <dbReference type="EC" id="2.7.1.1"/>
    </reaction>
    <physiologicalReaction direction="left-to-right" evidence="11">
        <dbReference type="Rhea" id="RHEA:16126"/>
    </physiologicalReaction>
</comment>
<dbReference type="InterPro" id="IPR043129">
    <property type="entry name" value="ATPase_NBD"/>
</dbReference>
<keyword evidence="8 14" id="KW-0067">ATP-binding</keyword>
<dbReference type="InterPro" id="IPR001312">
    <property type="entry name" value="Hexokinase"/>
</dbReference>
<organism evidence="17 18">
    <name type="scientific">Diutina rugosa</name>
    <name type="common">Yeast</name>
    <name type="synonym">Candida rugosa</name>
    <dbReference type="NCBI Taxonomy" id="5481"/>
    <lineage>
        <taxon>Eukaryota</taxon>
        <taxon>Fungi</taxon>
        <taxon>Dikarya</taxon>
        <taxon>Ascomycota</taxon>
        <taxon>Saccharomycotina</taxon>
        <taxon>Pichiomycetes</taxon>
        <taxon>Debaryomycetaceae</taxon>
        <taxon>Diutina</taxon>
    </lineage>
</organism>
<protein>
    <recommendedName>
        <fullName evidence="14">Phosphotransferase</fullName>
        <ecNumber evidence="14">2.7.1.-</ecNumber>
    </recommendedName>
</protein>
<evidence type="ECO:0000256" key="1">
    <source>
        <dbReference type="ARBA" id="ARBA00004888"/>
    </source>
</evidence>
<evidence type="ECO:0000256" key="8">
    <source>
        <dbReference type="ARBA" id="ARBA00022840"/>
    </source>
</evidence>